<name>A0A177B265_9BILA</name>
<feature type="non-terminal residue" evidence="13">
    <location>
        <position position="139"/>
    </location>
</feature>
<evidence type="ECO:0000256" key="12">
    <source>
        <dbReference type="SAM" id="MobiDB-lite"/>
    </source>
</evidence>
<comment type="caution">
    <text evidence="13">The sequence shown here is derived from an EMBL/GenBank/DDBJ whole genome shotgun (WGS) entry which is preliminary data.</text>
</comment>
<dbReference type="Proteomes" id="UP000078046">
    <property type="component" value="Unassembled WGS sequence"/>
</dbReference>
<keyword evidence="9 11" id="KW-0456">Lyase</keyword>
<dbReference type="AlphaFoldDB" id="A0A177B265"/>
<dbReference type="OrthoDB" id="4243at2759"/>
<dbReference type="EMBL" id="LWCA01000466">
    <property type="protein sequence ID" value="OAF68326.1"/>
    <property type="molecule type" value="Genomic_DNA"/>
</dbReference>
<proteinExistence type="inferred from homology"/>
<evidence type="ECO:0000256" key="8">
    <source>
        <dbReference type="ARBA" id="ARBA00023136"/>
    </source>
</evidence>
<dbReference type="GO" id="GO:0046872">
    <property type="term" value="F:metal ion binding"/>
    <property type="evidence" value="ECO:0007669"/>
    <property type="project" value="UniProtKB-KW"/>
</dbReference>
<comment type="similarity">
    <text evidence="2 11">Belongs to the cytochrome c-type heme lyase family.</text>
</comment>
<comment type="catalytic activity">
    <reaction evidence="10">
        <text>holo-[cytochrome c] = apo-[cytochrome c] + heme b</text>
        <dbReference type="Rhea" id="RHEA:22648"/>
        <dbReference type="Rhea" id="RHEA-COMP:10725"/>
        <dbReference type="Rhea" id="RHEA-COMP:10726"/>
        <dbReference type="ChEBI" id="CHEBI:29950"/>
        <dbReference type="ChEBI" id="CHEBI:60344"/>
        <dbReference type="ChEBI" id="CHEBI:83739"/>
        <dbReference type="EC" id="4.4.1.17"/>
    </reaction>
    <physiologicalReaction direction="right-to-left" evidence="10">
        <dbReference type="Rhea" id="RHEA:22650"/>
    </physiologicalReaction>
</comment>
<evidence type="ECO:0000256" key="2">
    <source>
        <dbReference type="ARBA" id="ARBA00007255"/>
    </source>
</evidence>
<evidence type="ECO:0000256" key="3">
    <source>
        <dbReference type="ARBA" id="ARBA00022617"/>
    </source>
</evidence>
<dbReference type="PANTHER" id="PTHR12743:SF0">
    <property type="entry name" value="HOLOCYTOCHROME C-TYPE SYNTHASE"/>
    <property type="match status" value="1"/>
</dbReference>
<evidence type="ECO:0000256" key="1">
    <source>
        <dbReference type="ARBA" id="ARBA00004273"/>
    </source>
</evidence>
<dbReference type="Pfam" id="PF01265">
    <property type="entry name" value="Cyto_heme_lyase"/>
    <property type="match status" value="1"/>
</dbReference>
<evidence type="ECO:0000256" key="5">
    <source>
        <dbReference type="ARBA" id="ARBA00022792"/>
    </source>
</evidence>
<evidence type="ECO:0000256" key="4">
    <source>
        <dbReference type="ARBA" id="ARBA00022723"/>
    </source>
</evidence>
<reference evidence="13 14" key="1">
    <citation type="submission" date="2016-04" db="EMBL/GenBank/DDBJ databases">
        <title>The genome of Intoshia linei affirms orthonectids as highly simplified spiralians.</title>
        <authorList>
            <person name="Mikhailov K.V."/>
            <person name="Slusarev G.S."/>
            <person name="Nikitin M.A."/>
            <person name="Logacheva M.D."/>
            <person name="Penin A."/>
            <person name="Aleoshin V."/>
            <person name="Panchin Y.V."/>
        </authorList>
    </citation>
    <scope>NUCLEOTIDE SEQUENCE [LARGE SCALE GENOMIC DNA]</scope>
    <source>
        <strain evidence="13">Intl2013</strain>
        <tissue evidence="13">Whole animal</tissue>
    </source>
</reference>
<keyword evidence="5 11" id="KW-0999">Mitochondrion inner membrane</keyword>
<organism evidence="13 14">
    <name type="scientific">Intoshia linei</name>
    <dbReference type="NCBI Taxonomy" id="1819745"/>
    <lineage>
        <taxon>Eukaryota</taxon>
        <taxon>Metazoa</taxon>
        <taxon>Spiralia</taxon>
        <taxon>Lophotrochozoa</taxon>
        <taxon>Mesozoa</taxon>
        <taxon>Orthonectida</taxon>
        <taxon>Rhopaluridae</taxon>
        <taxon>Intoshia</taxon>
    </lineage>
</organism>
<keyword evidence="3 11" id="KW-0349">Heme</keyword>
<evidence type="ECO:0000256" key="11">
    <source>
        <dbReference type="RuleBase" id="RU363130"/>
    </source>
</evidence>
<dbReference type="EC" id="4.4.1.17" evidence="11"/>
<keyword evidence="6 11" id="KW-0408">Iron</keyword>
<gene>
    <name evidence="13" type="ORF">A3Q56_03929</name>
</gene>
<evidence type="ECO:0000256" key="10">
    <source>
        <dbReference type="ARBA" id="ARBA00023944"/>
    </source>
</evidence>
<evidence type="ECO:0000256" key="9">
    <source>
        <dbReference type="ARBA" id="ARBA00023239"/>
    </source>
</evidence>
<evidence type="ECO:0000256" key="7">
    <source>
        <dbReference type="ARBA" id="ARBA00023128"/>
    </source>
</evidence>
<feature type="region of interest" description="Disordered" evidence="12">
    <location>
        <begin position="22"/>
        <end position="41"/>
    </location>
</feature>
<comment type="function">
    <text evidence="11">Lyase that catalyzes the covalent linking of the heme group to the cytochrome C apoprotein to produce the mature functional cytochrome.</text>
</comment>
<dbReference type="PROSITE" id="PS00821">
    <property type="entry name" value="CYTO_HEME_LYASE_1"/>
    <property type="match status" value="1"/>
</dbReference>
<accession>A0A177B265</accession>
<sequence length="139" mass="16834">MSERDQCPMMNKEKRHVLCPLNKMEEPNQQPSPDQPFKLSKKRQISTIMKNDKSRWIYPSEQMFWNAMRRKGWKWSKDFIKSQDMTSIVNIHNINNEKAWNDILKWEYLTHFDCKKLQLIKFGGRAKDFTARATIRSYF</sequence>
<protein>
    <recommendedName>
        <fullName evidence="11">Holocytochrome c-type synthase</fullName>
        <ecNumber evidence="11">4.4.1.17</ecNumber>
    </recommendedName>
</protein>
<keyword evidence="7 11" id="KW-0496">Mitochondrion</keyword>
<dbReference type="GO" id="GO:0005743">
    <property type="term" value="C:mitochondrial inner membrane"/>
    <property type="evidence" value="ECO:0007669"/>
    <property type="project" value="UniProtKB-SubCell"/>
</dbReference>
<dbReference type="GO" id="GO:0004408">
    <property type="term" value="F:holocytochrome-c synthase activity"/>
    <property type="evidence" value="ECO:0007669"/>
    <property type="project" value="UniProtKB-EC"/>
</dbReference>
<dbReference type="InterPro" id="IPR000511">
    <property type="entry name" value="Holocyt_c/c1_synthase"/>
</dbReference>
<keyword evidence="8 11" id="KW-0472">Membrane</keyword>
<keyword evidence="4 11" id="KW-0479">Metal-binding</keyword>
<dbReference type="PANTHER" id="PTHR12743">
    <property type="entry name" value="CYTOCHROME C1 HEME LYASE"/>
    <property type="match status" value="1"/>
</dbReference>
<evidence type="ECO:0000313" key="14">
    <source>
        <dbReference type="Proteomes" id="UP000078046"/>
    </source>
</evidence>
<comment type="subcellular location">
    <subcellularLocation>
        <location evidence="1 11">Mitochondrion inner membrane</location>
    </subcellularLocation>
</comment>
<evidence type="ECO:0000313" key="13">
    <source>
        <dbReference type="EMBL" id="OAF68326.1"/>
    </source>
</evidence>
<keyword evidence="14" id="KW-1185">Reference proteome</keyword>
<evidence type="ECO:0000256" key="6">
    <source>
        <dbReference type="ARBA" id="ARBA00023004"/>
    </source>
</evidence>